<gene>
    <name evidence="1" type="ORF">AAAU72_07605</name>
</gene>
<name>A0ABV1IMI7_9FIRM</name>
<organism evidence="1 2">
    <name type="scientific">Faecalibacterium longum</name>
    <dbReference type="NCBI Taxonomy" id="1851428"/>
    <lineage>
        <taxon>Bacteria</taxon>
        <taxon>Bacillati</taxon>
        <taxon>Bacillota</taxon>
        <taxon>Clostridia</taxon>
        <taxon>Eubacteriales</taxon>
        <taxon>Oscillospiraceae</taxon>
        <taxon>Faecalibacterium</taxon>
    </lineage>
</organism>
<feature type="non-terminal residue" evidence="1">
    <location>
        <position position="1"/>
    </location>
</feature>
<proteinExistence type="predicted"/>
<comment type="caution">
    <text evidence="1">The sequence shown here is derived from an EMBL/GenBank/DDBJ whole genome shotgun (WGS) entry which is preliminary data.</text>
</comment>
<evidence type="ECO:0000313" key="1">
    <source>
        <dbReference type="EMBL" id="MEQ2688037.1"/>
    </source>
</evidence>
<dbReference type="EMBL" id="JBBNIB010000116">
    <property type="protein sequence ID" value="MEQ2688037.1"/>
    <property type="molecule type" value="Genomic_DNA"/>
</dbReference>
<accession>A0ABV1IMI7</accession>
<protein>
    <recommendedName>
        <fullName evidence="3">ISLre2 family transposase</fullName>
    </recommendedName>
</protein>
<evidence type="ECO:0008006" key="3">
    <source>
        <dbReference type="Google" id="ProtNLM"/>
    </source>
</evidence>
<keyword evidence="2" id="KW-1185">Reference proteome</keyword>
<reference evidence="1 2" key="1">
    <citation type="submission" date="2024-04" db="EMBL/GenBank/DDBJ databases">
        <title>Human intestinal bacterial collection.</title>
        <authorList>
            <person name="Pauvert C."/>
            <person name="Hitch T.C.A."/>
            <person name="Clavel T."/>
        </authorList>
    </citation>
    <scope>NUCLEOTIDE SEQUENCE [LARGE SCALE GENOMIC DNA]</scope>
    <source>
        <strain evidence="1 2">CLA-AA-H236</strain>
    </source>
</reference>
<dbReference type="RefSeq" id="WP_349178868.1">
    <property type="nucleotide sequence ID" value="NZ_JBBNIB010000116.1"/>
</dbReference>
<dbReference type="Proteomes" id="UP001439984">
    <property type="component" value="Unassembled WGS sequence"/>
</dbReference>
<evidence type="ECO:0000313" key="2">
    <source>
        <dbReference type="Proteomes" id="UP001439984"/>
    </source>
</evidence>
<sequence>SRMRATAKQTLGAATRAVSPKVTERVRMLEGRLLLFRAGHGILEKKNPPTRREKGETEI</sequence>